<reference evidence="2 3" key="1">
    <citation type="submission" date="2024-03" db="EMBL/GenBank/DDBJ databases">
        <title>Genome-scale model development and genomic sequencing of the oleaginous clade Lipomyces.</title>
        <authorList>
            <consortium name="Lawrence Berkeley National Laboratory"/>
            <person name="Czajka J.J."/>
            <person name="Han Y."/>
            <person name="Kim J."/>
            <person name="Mondo S.J."/>
            <person name="Hofstad B.A."/>
            <person name="Robles A."/>
            <person name="Haridas S."/>
            <person name="Riley R."/>
            <person name="LaButti K."/>
            <person name="Pangilinan J."/>
            <person name="Andreopoulos W."/>
            <person name="Lipzen A."/>
            <person name="Yan J."/>
            <person name="Wang M."/>
            <person name="Ng V."/>
            <person name="Grigoriev I.V."/>
            <person name="Spatafora J.W."/>
            <person name="Magnuson J.K."/>
            <person name="Baker S.E."/>
            <person name="Pomraning K.R."/>
        </authorList>
    </citation>
    <scope>NUCLEOTIDE SEQUENCE [LARGE SCALE GENOMIC DNA]</scope>
    <source>
        <strain evidence="2 3">Phaff 52-87</strain>
    </source>
</reference>
<dbReference type="EMBL" id="JBBJBU010000001">
    <property type="protein sequence ID" value="KAK7207259.1"/>
    <property type="molecule type" value="Genomic_DNA"/>
</dbReference>
<keyword evidence="3" id="KW-1185">Reference proteome</keyword>
<organism evidence="2 3">
    <name type="scientific">Myxozyma melibiosi</name>
    <dbReference type="NCBI Taxonomy" id="54550"/>
    <lineage>
        <taxon>Eukaryota</taxon>
        <taxon>Fungi</taxon>
        <taxon>Dikarya</taxon>
        <taxon>Ascomycota</taxon>
        <taxon>Saccharomycotina</taxon>
        <taxon>Lipomycetes</taxon>
        <taxon>Lipomycetales</taxon>
        <taxon>Lipomycetaceae</taxon>
        <taxon>Myxozyma</taxon>
    </lineage>
</organism>
<comment type="caution">
    <text evidence="2">The sequence shown here is derived from an EMBL/GenBank/DDBJ whole genome shotgun (WGS) entry which is preliminary data.</text>
</comment>
<dbReference type="GeneID" id="90036890"/>
<name>A0ABR1FBN3_9ASCO</name>
<feature type="region of interest" description="Disordered" evidence="1">
    <location>
        <begin position="98"/>
        <end position="132"/>
    </location>
</feature>
<dbReference type="Proteomes" id="UP001498771">
    <property type="component" value="Unassembled WGS sequence"/>
</dbReference>
<evidence type="ECO:0000313" key="3">
    <source>
        <dbReference type="Proteomes" id="UP001498771"/>
    </source>
</evidence>
<dbReference type="RefSeq" id="XP_064770292.1">
    <property type="nucleotide sequence ID" value="XM_064911378.1"/>
</dbReference>
<proteinExistence type="predicted"/>
<gene>
    <name evidence="2" type="ORF">BZA70DRAFT_270856</name>
</gene>
<protein>
    <submittedName>
        <fullName evidence="2">Uncharacterized protein</fullName>
    </submittedName>
</protein>
<accession>A0ABR1FBN3</accession>
<evidence type="ECO:0000313" key="2">
    <source>
        <dbReference type="EMBL" id="KAK7207259.1"/>
    </source>
</evidence>
<sequence length="204" mass="22619">MTETEGFSDKPALLPFADTNFILLLPSLPFKLFQYIRFKPLHTRTSPRVMARTDISMTIKVKRGKETVLLLLSENDKFSTLKKQVYTAFKTTLSTESKDDDEDDLAIPKPSFETSTTSAAAEESEKSKGSSGTDLAIEDLIIGLPVDKTDYSKGWKPASEDASAKALKALEISDGTVLAFRIKDIDSDTDFEVEFPTFEDDVAE</sequence>
<evidence type="ECO:0000256" key="1">
    <source>
        <dbReference type="SAM" id="MobiDB-lite"/>
    </source>
</evidence>